<evidence type="ECO:0000313" key="2">
    <source>
        <dbReference type="Proteomes" id="UP001234297"/>
    </source>
</evidence>
<keyword evidence="2" id="KW-1185">Reference proteome</keyword>
<dbReference type="Proteomes" id="UP001234297">
    <property type="component" value="Chromosome 7"/>
</dbReference>
<dbReference type="EMBL" id="CM056815">
    <property type="protein sequence ID" value="KAJ8628570.1"/>
    <property type="molecule type" value="Genomic_DNA"/>
</dbReference>
<proteinExistence type="predicted"/>
<accession>A0ACC2L5F2</accession>
<gene>
    <name evidence="1" type="ORF">MRB53_021893</name>
</gene>
<protein>
    <submittedName>
        <fullName evidence="1">Uncharacterized protein</fullName>
    </submittedName>
</protein>
<organism evidence="1 2">
    <name type="scientific">Persea americana</name>
    <name type="common">Avocado</name>
    <dbReference type="NCBI Taxonomy" id="3435"/>
    <lineage>
        <taxon>Eukaryota</taxon>
        <taxon>Viridiplantae</taxon>
        <taxon>Streptophyta</taxon>
        <taxon>Embryophyta</taxon>
        <taxon>Tracheophyta</taxon>
        <taxon>Spermatophyta</taxon>
        <taxon>Magnoliopsida</taxon>
        <taxon>Magnoliidae</taxon>
        <taxon>Laurales</taxon>
        <taxon>Lauraceae</taxon>
        <taxon>Persea</taxon>
    </lineage>
</organism>
<reference evidence="1 2" key="1">
    <citation type="journal article" date="2022" name="Hortic Res">
        <title>A haplotype resolved chromosomal level avocado genome allows analysis of novel avocado genes.</title>
        <authorList>
            <person name="Nath O."/>
            <person name="Fletcher S.J."/>
            <person name="Hayward A."/>
            <person name="Shaw L.M."/>
            <person name="Masouleh A.K."/>
            <person name="Furtado A."/>
            <person name="Henry R.J."/>
            <person name="Mitter N."/>
        </authorList>
    </citation>
    <scope>NUCLEOTIDE SEQUENCE [LARGE SCALE GENOMIC DNA]</scope>
    <source>
        <strain evidence="2">cv. Hass</strain>
    </source>
</reference>
<comment type="caution">
    <text evidence="1">The sequence shown here is derived from an EMBL/GenBank/DDBJ whole genome shotgun (WGS) entry which is preliminary data.</text>
</comment>
<evidence type="ECO:0000313" key="1">
    <source>
        <dbReference type="EMBL" id="KAJ8628570.1"/>
    </source>
</evidence>
<name>A0ACC2L5F2_PERAE</name>
<sequence length="915" mass="104046">MERVNEHFKGFHVTYITLSLEKLVLSTLVTSPPTLITIITATTIERASLFHRFPFETKVECHSGVFQKEGMADGIVSVFVEKLVDALADQGRIIFEFQEQFERMKTQLQFMQSFLKDADRRKRKNETLCKVMDCLRELIYDAEDILAECEIRVQLKETEIRKGGWSMHFSPSELPFRSRTGNRLEEINRKIGQIKEDMRSFLMPAINGGQISAPEEEQRWSSPVWDENQIVGLEEDAMKLKGWLFQANDDGLTMIGIVGMGGLGKTTAAQKVYNDREVEDHFDRRMWVSVSQTFTEEEIMRSMLRNLGDVSMGDSLGELLRKIHQYLLGKSYLIVMDDVWSLENGWWTRLCNGLPKKNGSSIIITTRNEDIARKMGVVEARFHRPKLLTQEQSWSLFCKIAFPANRGECNYTGLEDVGREMVGKCGGLPLAIKAIGGIMRCKSPSLVEWKRIADNFSDELAAENNDSVAASLQLSYDELPAHLKSCFLCFAVYPEDCTISKDQLIRWWFAEGFVPERNGRLAIESGEDCFTGLVNRCLVEAVDKSYSGKINTCKIHDLVRDLVIRIAKKEAFCTPDGVPSRRLSLKSSNCVKSRSISKLRALLSTTKTGETNILTSSIAKKFCECQYLRVLDVSRSVFETHLKEVFCLVGSLKHLRYLSLRHTHPIVQFPHSMEKLKNLRILDVSYCHNLRTLPPYITALEKLTILDVSNCGSLKYIPKGLGKLSNLQVLIGFRPSKSSCLDGCRFAELKSMTQLKILGLRVTQGEEIGDDEMDTLSHLRQLQFLTIDCIDSYSNDLGMKLDRLSVPQQLHELSLKFFPGELSPAWLNPTSLPHLQYLSISSGNLAHMNSLFWGNERTVWKIESLMLESLSSLEEDWTKVSLAMPSVKLLSISWCPKLRSFPVEDFGFRGGMWRK</sequence>